<evidence type="ECO:0000256" key="2">
    <source>
        <dbReference type="ARBA" id="ARBA00029447"/>
    </source>
</evidence>
<dbReference type="InterPro" id="IPR051310">
    <property type="entry name" value="MCP_chemotaxis"/>
</dbReference>
<dbReference type="InterPro" id="IPR004089">
    <property type="entry name" value="MCPsignal_dom"/>
</dbReference>
<feature type="domain" description="Methyl-accepting transducer" evidence="5">
    <location>
        <begin position="344"/>
        <end position="573"/>
    </location>
</feature>
<evidence type="ECO:0000256" key="1">
    <source>
        <dbReference type="ARBA" id="ARBA00022500"/>
    </source>
</evidence>
<gene>
    <name evidence="6" type="ORF">DENIS_3351</name>
</gene>
<evidence type="ECO:0000256" key="3">
    <source>
        <dbReference type="PROSITE-ProRule" id="PRU00284"/>
    </source>
</evidence>
<evidence type="ECO:0000256" key="4">
    <source>
        <dbReference type="SAM" id="Phobius"/>
    </source>
</evidence>
<dbReference type="Gene3D" id="1.10.287.950">
    <property type="entry name" value="Methyl-accepting chemotaxis protein"/>
    <property type="match status" value="1"/>
</dbReference>
<keyword evidence="4" id="KW-1133">Transmembrane helix</keyword>
<evidence type="ECO:0000313" key="6">
    <source>
        <dbReference type="EMBL" id="GBC62379.1"/>
    </source>
</evidence>
<accession>A0A401FZG9</accession>
<name>A0A401FZG9_9BACT</name>
<evidence type="ECO:0000313" key="7">
    <source>
        <dbReference type="Proteomes" id="UP000288096"/>
    </source>
</evidence>
<dbReference type="RefSeq" id="WP_124329553.1">
    <property type="nucleotide sequence ID" value="NZ_BEXT01000001.1"/>
</dbReference>
<keyword evidence="4" id="KW-0472">Membrane</keyword>
<dbReference type="Proteomes" id="UP000288096">
    <property type="component" value="Unassembled WGS sequence"/>
</dbReference>
<feature type="transmembrane region" description="Helical" evidence="4">
    <location>
        <begin position="304"/>
        <end position="325"/>
    </location>
</feature>
<dbReference type="GO" id="GO:0016020">
    <property type="term" value="C:membrane"/>
    <property type="evidence" value="ECO:0007669"/>
    <property type="project" value="InterPro"/>
</dbReference>
<dbReference type="PROSITE" id="PS50111">
    <property type="entry name" value="CHEMOTAXIS_TRANSDUC_2"/>
    <property type="match status" value="1"/>
</dbReference>
<dbReference type="GO" id="GO:0006935">
    <property type="term" value="P:chemotaxis"/>
    <property type="evidence" value="ECO:0007669"/>
    <property type="project" value="UniProtKB-KW"/>
</dbReference>
<dbReference type="SMART" id="SM00283">
    <property type="entry name" value="MA"/>
    <property type="match status" value="1"/>
</dbReference>
<proteinExistence type="inferred from homology"/>
<keyword evidence="4" id="KW-0812">Transmembrane</keyword>
<keyword evidence="1" id="KW-0145">Chemotaxis</keyword>
<feature type="transmembrane region" description="Helical" evidence="4">
    <location>
        <begin position="12"/>
        <end position="38"/>
    </location>
</feature>
<dbReference type="OrthoDB" id="9816383at2"/>
<comment type="similarity">
    <text evidence="2">Belongs to the methyl-accepting chemotaxis (MCP) protein family.</text>
</comment>
<dbReference type="SUPFAM" id="SSF58104">
    <property type="entry name" value="Methyl-accepting chemotaxis protein (MCP) signaling domain"/>
    <property type="match status" value="1"/>
</dbReference>
<dbReference type="PANTHER" id="PTHR43531">
    <property type="entry name" value="PROTEIN ICFG"/>
    <property type="match status" value="1"/>
</dbReference>
<dbReference type="AlphaFoldDB" id="A0A401FZG9"/>
<dbReference type="Pfam" id="PF00015">
    <property type="entry name" value="MCPsignal"/>
    <property type="match status" value="1"/>
</dbReference>
<comment type="caution">
    <text evidence="6">The sequence shown here is derived from an EMBL/GenBank/DDBJ whole genome shotgun (WGS) entry which is preliminary data.</text>
</comment>
<organism evidence="6 7">
    <name type="scientific">Desulfonema ishimotonii</name>
    <dbReference type="NCBI Taxonomy" id="45657"/>
    <lineage>
        <taxon>Bacteria</taxon>
        <taxon>Pseudomonadati</taxon>
        <taxon>Thermodesulfobacteriota</taxon>
        <taxon>Desulfobacteria</taxon>
        <taxon>Desulfobacterales</taxon>
        <taxon>Desulfococcaceae</taxon>
        <taxon>Desulfonema</taxon>
    </lineage>
</organism>
<dbReference type="PANTHER" id="PTHR43531:SF11">
    <property type="entry name" value="METHYL-ACCEPTING CHEMOTAXIS PROTEIN 3"/>
    <property type="match status" value="1"/>
</dbReference>
<protein>
    <recommendedName>
        <fullName evidence="5">Methyl-accepting transducer domain-containing protein</fullName>
    </recommendedName>
</protein>
<reference evidence="7" key="1">
    <citation type="submission" date="2017-11" db="EMBL/GenBank/DDBJ databases">
        <authorList>
            <person name="Watanabe M."/>
            <person name="Kojima H."/>
        </authorList>
    </citation>
    <scope>NUCLEOTIDE SEQUENCE [LARGE SCALE GENOMIC DNA]</scope>
    <source>
        <strain evidence="7">Tokyo 01</strain>
    </source>
</reference>
<reference evidence="7" key="2">
    <citation type="submission" date="2019-01" db="EMBL/GenBank/DDBJ databases">
        <title>Genome sequence of Desulfonema ishimotonii strain Tokyo 01.</title>
        <authorList>
            <person name="Fukui M."/>
        </authorList>
    </citation>
    <scope>NUCLEOTIDE SEQUENCE [LARGE SCALE GENOMIC DNA]</scope>
    <source>
        <strain evidence="7">Tokyo 01</strain>
    </source>
</reference>
<keyword evidence="7" id="KW-1185">Reference proteome</keyword>
<keyword evidence="3" id="KW-0807">Transducer</keyword>
<sequence>MNKVFPSFGKSIPARLLFINLLMVALFSLICLAVFFSFAHIKGVLKNGLTRQLDQIVRNGQTERALAQVLSDTTLLFNTFYGDHEGLKTGGESLVKKITLLTVQARDPHLNSSLKAFLEKIQEEIRRCAAVNRNRQAVEALDHQLGGTLEDLANTASNTMLDMTLAGEDTATIEQLVFMIAGYRETPPKMMIRFNRLGLRFFEKPVGEKHPILSLLESLRLRLQILNTADGKISRFGDQLTAHVDAYRDTILRFHRVAAELQVQRQAVDSEKQRLLSILEKMDMTMARTVGDGVNALSERLDRWIVLAVASALLMTLAVLTLSFLQSRAITRSLKQIIGGLSEASGKLTRASGHASHASRQIAADTSEQAGALEQTATALEEMDAMTGQNAENAGQADRIVNRSARVIRKITRSVSRLNGAMGAISGASQETRSIIRTIDAIAFQTRLLALNAAVEAARAGEAGAGFAVVAEEVRHLAMQSAESAKNTATMIQETIGKVAEGDDLVSDFSKIFSGMDADAGQMNRIVSEVAASSTEQARGINQINLAISEMDKGVQRNAASSEALVCTFEEMQLRISHVDGRVRELTALAGTGRTFFET</sequence>
<dbReference type="EMBL" id="BEXT01000001">
    <property type="protein sequence ID" value="GBC62379.1"/>
    <property type="molecule type" value="Genomic_DNA"/>
</dbReference>
<dbReference type="GO" id="GO:0007165">
    <property type="term" value="P:signal transduction"/>
    <property type="evidence" value="ECO:0007669"/>
    <property type="project" value="UniProtKB-KW"/>
</dbReference>
<evidence type="ECO:0000259" key="5">
    <source>
        <dbReference type="PROSITE" id="PS50111"/>
    </source>
</evidence>